<keyword evidence="10 14" id="KW-0949">S-adenosyl-L-methionine</keyword>
<dbReference type="Proteomes" id="UP000074294">
    <property type="component" value="Unassembled WGS sequence"/>
</dbReference>
<dbReference type="PIRSF" id="PIRSF016123">
    <property type="entry name" value="UCP016123"/>
    <property type="match status" value="1"/>
</dbReference>
<dbReference type="STRING" id="1776334.APZ16_02155"/>
<comment type="subunit">
    <text evidence="4 14">Homodimer.</text>
</comment>
<dbReference type="EMBL" id="LQMQ01000034">
    <property type="protein sequence ID" value="KUO40820.1"/>
    <property type="molecule type" value="Genomic_DNA"/>
</dbReference>
<evidence type="ECO:0000256" key="8">
    <source>
        <dbReference type="ARBA" id="ARBA00022603"/>
    </source>
</evidence>
<comment type="similarity">
    <text evidence="3 14">Belongs to the aTrm56 family.</text>
</comment>
<keyword evidence="11 14" id="KW-0819">tRNA processing</keyword>
<evidence type="ECO:0000256" key="6">
    <source>
        <dbReference type="ARBA" id="ARBA00013709"/>
    </source>
</evidence>
<keyword evidence="8 14" id="KW-0489">Methyltransferase</keyword>
<dbReference type="HAMAP" id="MF_00077">
    <property type="entry name" value="tRNA_methyltr_aTrm56"/>
    <property type="match status" value="1"/>
</dbReference>
<accession>A0A147JWK4</accession>
<comment type="caution">
    <text evidence="14">Lacks conserved residue(s) required for the propagation of feature annotation.</text>
</comment>
<dbReference type="Pfam" id="PF01994">
    <property type="entry name" value="Trm56"/>
    <property type="match status" value="1"/>
</dbReference>
<comment type="caution">
    <text evidence="15">The sequence shown here is derived from an EMBL/GenBank/DDBJ whole genome shotgun (WGS) entry which is preliminary data.</text>
</comment>
<dbReference type="InterPro" id="IPR002845">
    <property type="entry name" value="tRNA_mtfrase_aTrm56"/>
</dbReference>
<sequence length="175" mass="19581">MPRVVVLRMGHRIDRDKRVTTHVGLVARAFGADGIIIANTRDTAVEESIRKVVRNWGGDFFVESGKPWREIVAEWRRGGGCIVHLTMYGLPVNDVVPRLRDRDLLIIVGAEKMPGEVFEIADFNIAIGNQPHSEIAALAVFLDRLFGGSELKREFKNGKIRVIPSEKGKKIEIKA</sequence>
<evidence type="ECO:0000256" key="9">
    <source>
        <dbReference type="ARBA" id="ARBA00022679"/>
    </source>
</evidence>
<dbReference type="InterPro" id="IPR029028">
    <property type="entry name" value="Alpha/beta_knot_MTases"/>
</dbReference>
<feature type="binding site" evidence="14">
    <location>
        <begin position="127"/>
        <end position="134"/>
    </location>
    <ligand>
        <name>S-adenosyl-L-methionine</name>
        <dbReference type="ChEBI" id="CHEBI:59789"/>
    </ligand>
</feature>
<evidence type="ECO:0000256" key="2">
    <source>
        <dbReference type="ARBA" id="ARBA00004496"/>
    </source>
</evidence>
<dbReference type="PANTHER" id="PTHR42197:SF1">
    <property type="entry name" value="TRNA (CYTIDINE(56)-2'-O)-METHYLTRANSFERASE"/>
    <property type="match status" value="1"/>
</dbReference>
<evidence type="ECO:0000256" key="4">
    <source>
        <dbReference type="ARBA" id="ARBA00011738"/>
    </source>
</evidence>
<dbReference type="Gene3D" id="3.40.1280.10">
    <property type="match status" value="1"/>
</dbReference>
<evidence type="ECO:0000256" key="14">
    <source>
        <dbReference type="HAMAP-Rule" id="MF_00077"/>
    </source>
</evidence>
<dbReference type="InterPro" id="IPR029026">
    <property type="entry name" value="tRNA_m1G_MTases_N"/>
</dbReference>
<evidence type="ECO:0000256" key="7">
    <source>
        <dbReference type="ARBA" id="ARBA00022490"/>
    </source>
</evidence>
<evidence type="ECO:0000256" key="1">
    <source>
        <dbReference type="ARBA" id="ARBA00003959"/>
    </source>
</evidence>
<dbReference type="CDD" id="cd18083">
    <property type="entry name" value="aTrm56-like"/>
    <property type="match status" value="1"/>
</dbReference>
<keyword evidence="9 14" id="KW-0808">Transferase</keyword>
<dbReference type="EC" id="2.1.1.206" evidence="5 14"/>
<dbReference type="GO" id="GO:0005737">
    <property type="term" value="C:cytoplasm"/>
    <property type="evidence" value="ECO:0007669"/>
    <property type="project" value="UniProtKB-SubCell"/>
</dbReference>
<reference evidence="15 16" key="1">
    <citation type="journal article" date="2016" name="Nat. Microbiol.">
        <title>Genomic inference of the metabolism of cosmopolitan subsurface Archaea, Hadesarchaea.</title>
        <authorList>
            <person name="Baker B.J."/>
            <person name="Saw J.H."/>
            <person name="Lind A.E."/>
            <person name="Lazar C.S."/>
            <person name="Hinrichs K.-U."/>
            <person name="Teske A.P."/>
            <person name="Ettema T.J."/>
        </authorList>
    </citation>
    <scope>NUCLEOTIDE SEQUENCE [LARGE SCALE GENOMIC DNA]</scope>
</reference>
<dbReference type="NCBIfam" id="NF003048">
    <property type="entry name" value="PRK03958.1"/>
    <property type="match status" value="1"/>
</dbReference>
<dbReference type="AlphaFoldDB" id="A0A147JWK4"/>
<evidence type="ECO:0000256" key="12">
    <source>
        <dbReference type="ARBA" id="ARBA00029826"/>
    </source>
</evidence>
<comment type="function">
    <text evidence="1 14">Specifically catalyzes the AdoMet-dependent 2'-O-ribose methylation of cytidine at position 56 in tRNAs.</text>
</comment>
<evidence type="ECO:0000256" key="13">
    <source>
        <dbReference type="ARBA" id="ARBA00047792"/>
    </source>
</evidence>
<comment type="catalytic activity">
    <reaction evidence="13 14">
        <text>cytidine(56) in tRNA + S-adenosyl-L-methionine = 2'-O-methylcytidine(56) in tRNA + S-adenosyl-L-homocysteine + H(+)</text>
        <dbReference type="Rhea" id="RHEA:42968"/>
        <dbReference type="Rhea" id="RHEA-COMP:10308"/>
        <dbReference type="Rhea" id="RHEA-COMP:10309"/>
        <dbReference type="ChEBI" id="CHEBI:15378"/>
        <dbReference type="ChEBI" id="CHEBI:57856"/>
        <dbReference type="ChEBI" id="CHEBI:59789"/>
        <dbReference type="ChEBI" id="CHEBI:74495"/>
        <dbReference type="ChEBI" id="CHEBI:82748"/>
        <dbReference type="EC" id="2.1.1.206"/>
    </reaction>
</comment>
<evidence type="ECO:0000256" key="11">
    <source>
        <dbReference type="ARBA" id="ARBA00022694"/>
    </source>
</evidence>
<evidence type="ECO:0000313" key="15">
    <source>
        <dbReference type="EMBL" id="KUO40820.1"/>
    </source>
</evidence>
<dbReference type="GO" id="GO:0106059">
    <property type="term" value="F:tRNA (cytidine(56)-2'-O)-methyltransferase activity"/>
    <property type="evidence" value="ECO:0007669"/>
    <property type="project" value="UniProtKB-EC"/>
</dbReference>
<keyword evidence="7 14" id="KW-0963">Cytoplasm</keyword>
<evidence type="ECO:0000256" key="5">
    <source>
        <dbReference type="ARBA" id="ARBA00012624"/>
    </source>
</evidence>
<name>A0A147JWK4_HADYE</name>
<evidence type="ECO:0000256" key="3">
    <source>
        <dbReference type="ARBA" id="ARBA00010324"/>
    </source>
</evidence>
<dbReference type="GO" id="GO:0002128">
    <property type="term" value="P:tRNA nucleoside ribose methylation"/>
    <property type="evidence" value="ECO:0007669"/>
    <property type="project" value="UniProtKB-UniRule"/>
</dbReference>
<organism evidence="15 16">
    <name type="scientific">Hadarchaeum yellowstonense</name>
    <dbReference type="NCBI Taxonomy" id="1776334"/>
    <lineage>
        <taxon>Archaea</taxon>
        <taxon>Methanobacteriati</taxon>
        <taxon>Candidatus Hadarchaeota</taxon>
        <taxon>Candidatus Hadarchaeia</taxon>
        <taxon>Candidatus Hadarchaeales</taxon>
        <taxon>Candidatus Hadarchaeaceae</taxon>
        <taxon>Candidatus Hadarchaeum</taxon>
    </lineage>
</organism>
<gene>
    <name evidence="15" type="ORF">APZ16_02155</name>
</gene>
<comment type="subcellular location">
    <subcellularLocation>
        <location evidence="2 14">Cytoplasm</location>
    </subcellularLocation>
</comment>
<proteinExistence type="inferred from homology"/>
<dbReference type="SUPFAM" id="SSF75217">
    <property type="entry name" value="alpha/beta knot"/>
    <property type="match status" value="1"/>
</dbReference>
<dbReference type="PANTHER" id="PTHR42197">
    <property type="entry name" value="TRNA (CYTIDINE(56)-2'-O)-METHYLTRANSFERASE"/>
    <property type="match status" value="1"/>
</dbReference>
<protein>
    <recommendedName>
        <fullName evidence="6 14">tRNA (cytidine(56)-2'-O)-methyltransferase</fullName>
        <ecNumber evidence="5 14">2.1.1.206</ecNumber>
    </recommendedName>
    <alternativeName>
        <fullName evidence="12 14">tRNA ribose 2'-O-methyltransferase aTrm56</fullName>
    </alternativeName>
</protein>
<feature type="binding site" evidence="14">
    <location>
        <position position="85"/>
    </location>
    <ligand>
        <name>S-adenosyl-L-methionine</name>
        <dbReference type="ChEBI" id="CHEBI:59789"/>
    </ligand>
</feature>
<evidence type="ECO:0000256" key="10">
    <source>
        <dbReference type="ARBA" id="ARBA00022691"/>
    </source>
</evidence>
<evidence type="ECO:0000313" key="16">
    <source>
        <dbReference type="Proteomes" id="UP000074294"/>
    </source>
</evidence>